<gene>
    <name evidence="2" type="ORF">GCM10009843_13560</name>
</gene>
<evidence type="ECO:0000313" key="3">
    <source>
        <dbReference type="Proteomes" id="UP001500575"/>
    </source>
</evidence>
<protein>
    <recommendedName>
        <fullName evidence="4">SPW repeat-containing protein</fullName>
    </recommendedName>
</protein>
<feature type="transmembrane region" description="Helical" evidence="1">
    <location>
        <begin position="82"/>
        <end position="103"/>
    </location>
</feature>
<keyword evidence="1" id="KW-1133">Transmembrane helix</keyword>
<dbReference type="Proteomes" id="UP001500575">
    <property type="component" value="Unassembled WGS sequence"/>
</dbReference>
<accession>A0ABP5JUM4</accession>
<sequence length="110" mass="11088">MGARSLLAVLALAGGLATGVAAVAVHATVWGWPLAVAAVLTAAYALPGEWWARLPFCWGFAGVAFALSQTRPNGGFLVSADLPGYGLIGVAAVVAVLGPVGTIRPRRHVG</sequence>
<keyword evidence="3" id="KW-1185">Reference proteome</keyword>
<organism evidence="2 3">
    <name type="scientific">Nocardioides bigeumensis</name>
    <dbReference type="NCBI Taxonomy" id="433657"/>
    <lineage>
        <taxon>Bacteria</taxon>
        <taxon>Bacillati</taxon>
        <taxon>Actinomycetota</taxon>
        <taxon>Actinomycetes</taxon>
        <taxon>Propionibacteriales</taxon>
        <taxon>Nocardioidaceae</taxon>
        <taxon>Nocardioides</taxon>
    </lineage>
</organism>
<name>A0ABP5JUM4_9ACTN</name>
<dbReference type="EMBL" id="BAAAQQ010000004">
    <property type="protein sequence ID" value="GAA2120230.1"/>
    <property type="molecule type" value="Genomic_DNA"/>
</dbReference>
<feature type="transmembrane region" description="Helical" evidence="1">
    <location>
        <begin position="54"/>
        <end position="70"/>
    </location>
</feature>
<evidence type="ECO:0000313" key="2">
    <source>
        <dbReference type="EMBL" id="GAA2120230.1"/>
    </source>
</evidence>
<keyword evidence="1" id="KW-0812">Transmembrane</keyword>
<evidence type="ECO:0000256" key="1">
    <source>
        <dbReference type="SAM" id="Phobius"/>
    </source>
</evidence>
<comment type="caution">
    <text evidence="2">The sequence shown here is derived from an EMBL/GenBank/DDBJ whole genome shotgun (WGS) entry which is preliminary data.</text>
</comment>
<keyword evidence="1" id="KW-0472">Membrane</keyword>
<proteinExistence type="predicted"/>
<evidence type="ECO:0008006" key="4">
    <source>
        <dbReference type="Google" id="ProtNLM"/>
    </source>
</evidence>
<reference evidence="3" key="1">
    <citation type="journal article" date="2019" name="Int. J. Syst. Evol. Microbiol.">
        <title>The Global Catalogue of Microorganisms (GCM) 10K type strain sequencing project: providing services to taxonomists for standard genome sequencing and annotation.</title>
        <authorList>
            <consortium name="The Broad Institute Genomics Platform"/>
            <consortium name="The Broad Institute Genome Sequencing Center for Infectious Disease"/>
            <person name="Wu L."/>
            <person name="Ma J."/>
        </authorList>
    </citation>
    <scope>NUCLEOTIDE SEQUENCE [LARGE SCALE GENOMIC DNA]</scope>
    <source>
        <strain evidence="3">JCM 16021</strain>
    </source>
</reference>